<organism evidence="1 2">
    <name type="scientific">Cryptococcus deuterogattii (strain R265)</name>
    <name type="common">Cryptococcus gattii VGII (strain R265)</name>
    <dbReference type="NCBI Taxonomy" id="294750"/>
    <lineage>
        <taxon>Eukaryota</taxon>
        <taxon>Fungi</taxon>
        <taxon>Dikarya</taxon>
        <taxon>Basidiomycota</taxon>
        <taxon>Agaricomycotina</taxon>
        <taxon>Tremellomycetes</taxon>
        <taxon>Tremellales</taxon>
        <taxon>Cryptococcaceae</taxon>
        <taxon>Cryptococcus</taxon>
        <taxon>Cryptococcus gattii species complex</taxon>
    </lineage>
</organism>
<evidence type="ECO:0000313" key="1">
    <source>
        <dbReference type="EMBL" id="KNX50105.1"/>
    </source>
</evidence>
<dbReference type="OrthoDB" id="2576454at2759"/>
<reference evidence="1 2" key="2">
    <citation type="journal article" date="2018" name="Proc. Natl. Acad. Sci.">
        <title>RNAi is a critical determinant of centromere evolution in closely related fungi.</title>
        <authorList>
            <person name="Yadav V."/>
            <person name="Sun S."/>
            <person name="Billmyre R.B."/>
            <person name="Thimmappa B.C."/>
            <person name="Shea T."/>
            <person name="Lintner R."/>
            <person name="Bakkeren G."/>
            <person name="Cuomo C.A."/>
            <person name="Heitman J."/>
            <person name="Sanyal K."/>
        </authorList>
    </citation>
    <scope>NUCLEOTIDE SEQUENCE [LARGE SCALE GENOMIC DNA]</scope>
    <source>
        <strain evidence="1 2">R265</strain>
    </source>
</reference>
<dbReference type="AlphaFoldDB" id="A0A0L6DHD9"/>
<gene>
    <name evidence="1" type="ORF">CNBG_9239</name>
</gene>
<sequence length="319" mass="34850">MSTHSSPCRTRQHLTESFISTNRTGIPMPNLSLLDYDSGAEPDVSFRSFRLIQPNSSTRPTSGTSTSFSVPTLSFACSRSSTFPIYNNQSGDDPGNSHYYNHFDDSDQVHEHGNSSTLFLKPIDPTVGPQNSDGSVHTATVNYQRLAANLSAKLHAEIMNAKWDDGARGEAADAGKGMMVDGRASHGEELGGYTETATLSLSTRDRALASLESLRRANSLTAGGYENYKEIVTSSLCDLADAVYAVDGFTEKTSLLSLTKGLEGCMLPEKTARNTTILACVETAYNDLAQQYVRFQSQYAFERAARELRRAQDDMTKYS</sequence>
<reference evidence="1 2" key="1">
    <citation type="journal article" date="2011" name="MBio">
        <title>Genome variation in Cryptococcus gattii, an emerging pathogen of immunocompetent hosts.</title>
        <authorList>
            <person name="D'Souza C.A."/>
            <person name="Kronstad J.W."/>
            <person name="Taylor G."/>
            <person name="Warren R."/>
            <person name="Yuen M."/>
            <person name="Hu G."/>
            <person name="Jung W.H."/>
            <person name="Sham A."/>
            <person name="Kidd S.E."/>
            <person name="Tangen K."/>
            <person name="Lee N."/>
            <person name="Zeilmaker T."/>
            <person name="Sawkins J."/>
            <person name="McVicker G."/>
            <person name="Shah S."/>
            <person name="Gnerre S."/>
            <person name="Griggs A."/>
            <person name="Zeng Q."/>
            <person name="Bartlett K."/>
            <person name="Li W."/>
            <person name="Wang X."/>
            <person name="Heitman J."/>
            <person name="Stajich J.E."/>
            <person name="Fraser J.A."/>
            <person name="Meyer W."/>
            <person name="Carter D."/>
            <person name="Schein J."/>
            <person name="Krzywinski M."/>
            <person name="Kwon-Chung K.J."/>
            <person name="Varma A."/>
            <person name="Wang J."/>
            <person name="Brunham R."/>
            <person name="Fyfe M."/>
            <person name="Ouellette B.F."/>
            <person name="Siddiqui A."/>
            <person name="Marra M."/>
            <person name="Jones S."/>
            <person name="Holt R."/>
            <person name="Birren B.W."/>
            <person name="Galagan J.E."/>
            <person name="Cuomo C.A."/>
        </authorList>
    </citation>
    <scope>NUCLEOTIDE SEQUENCE [LARGE SCALE GENOMIC DNA]</scope>
    <source>
        <strain evidence="1 2">R265</strain>
    </source>
</reference>
<name>A0A0L6DHD9_CRYD2</name>
<dbReference type="VEuPathDB" id="FungiDB:CNBG_9239"/>
<dbReference type="GeneID" id="88182513"/>
<accession>A0A0L6DHD9</accession>
<evidence type="ECO:0000313" key="2">
    <source>
        <dbReference type="Proteomes" id="UP000029445"/>
    </source>
</evidence>
<dbReference type="EMBL" id="CP025765">
    <property type="protein sequence ID" value="KNX50105.1"/>
    <property type="molecule type" value="Genomic_DNA"/>
</dbReference>
<protein>
    <submittedName>
        <fullName evidence="1">Uncharacterized protein</fullName>
    </submittedName>
</protein>
<keyword evidence="2" id="KW-1185">Reference proteome</keyword>
<dbReference type="RefSeq" id="XP_062886300.1">
    <property type="nucleotide sequence ID" value="XM_063030176.1"/>
</dbReference>
<dbReference type="KEGG" id="cdeu:CNBG_9239"/>
<dbReference type="Proteomes" id="UP000029445">
    <property type="component" value="Chromosome 7"/>
</dbReference>
<proteinExistence type="predicted"/>